<evidence type="ECO:0000313" key="3">
    <source>
        <dbReference type="EMBL" id="MCZ0857995.1"/>
    </source>
</evidence>
<organism evidence="3 4">
    <name type="scientific">Actinomyces israelii</name>
    <dbReference type="NCBI Taxonomy" id="1659"/>
    <lineage>
        <taxon>Bacteria</taxon>
        <taxon>Bacillati</taxon>
        <taxon>Actinomycetota</taxon>
        <taxon>Actinomycetes</taxon>
        <taxon>Actinomycetales</taxon>
        <taxon>Actinomycetaceae</taxon>
        <taxon>Actinomyces</taxon>
    </lineage>
</organism>
<evidence type="ECO:0000256" key="1">
    <source>
        <dbReference type="SAM" id="MobiDB-lite"/>
    </source>
</evidence>
<dbReference type="InterPro" id="IPR029052">
    <property type="entry name" value="Metallo-depent_PP-like"/>
</dbReference>
<keyword evidence="2" id="KW-0472">Membrane</keyword>
<evidence type="ECO:0000313" key="4">
    <source>
        <dbReference type="Proteomes" id="UP001072034"/>
    </source>
</evidence>
<comment type="caution">
    <text evidence="3">The sequence shown here is derived from an EMBL/GenBank/DDBJ whole genome shotgun (WGS) entry which is preliminary data.</text>
</comment>
<accession>A0ABT4I8D5</accession>
<name>A0ABT4I8D5_9ACTO</name>
<keyword evidence="4" id="KW-1185">Reference proteome</keyword>
<dbReference type="Proteomes" id="UP001072034">
    <property type="component" value="Unassembled WGS sequence"/>
</dbReference>
<feature type="compositionally biased region" description="Basic and acidic residues" evidence="1">
    <location>
        <begin position="1"/>
        <end position="14"/>
    </location>
</feature>
<feature type="region of interest" description="Disordered" evidence="1">
    <location>
        <begin position="317"/>
        <end position="349"/>
    </location>
</feature>
<keyword evidence="2" id="KW-0812">Transmembrane</keyword>
<dbReference type="SUPFAM" id="SSF56300">
    <property type="entry name" value="Metallo-dependent phosphatases"/>
    <property type="match status" value="1"/>
</dbReference>
<keyword evidence="2" id="KW-1133">Transmembrane helix</keyword>
<feature type="transmembrane region" description="Helical" evidence="2">
    <location>
        <begin position="52"/>
        <end position="71"/>
    </location>
</feature>
<sequence length="600" mass="60934">MTEARWTRSRDRGRPTAPGGPGAPRALLRGCRAACSRWWTARTVRFRKVTRTLVLLAVTCLVSLCVGVVTAEASSPVGPHQAQWSTTLDSTVSLDLGPLGQVALDSPAGILGVRVVLGEVAGQAEPVVGSQDALGEALSSDGAAYMSLITHPELTIERGLRALVDDALRRAGLLESVMLCLVAAGRLATGGRLRDAVHRGLAHATASSLLAATGAVTVVALLLPGLRSQAVTGNRLPVLAGTPLEQARVSGRIGDIVQAYGGRVTAFLADNTSFYAAAHANLWAAWAASERVDGVADVTAAGGAVDADEVARAASAAASPGAAGTPSSRAPSTGAAPGSSAQPTATVGPARGRDAVTAVLTTDLHCNLDVTAFAGLLDALAGATVHMDDGDLTMTGSEPEQFCVDALDNAVPGGVARVATIGNHDSSYTAERLRALGWTVTDGSVRDVGGLRVLGDVDPDRTPAGGTFQRGEESATDIGRRLATVSCEAAGRGEGADVVLIHQPATFGPLIDGGCVPLLIGGHVHQERGMSVTRGANLDVAQLVSGAGKGGTSVGRVTEDAYLHVLSFDSDGGLVAWRVVVLHPDASVTVGAWQPAPATG</sequence>
<proteinExistence type="predicted"/>
<dbReference type="EMBL" id="JAPTMY010000015">
    <property type="protein sequence ID" value="MCZ0857995.1"/>
    <property type="molecule type" value="Genomic_DNA"/>
</dbReference>
<dbReference type="RefSeq" id="WP_268917483.1">
    <property type="nucleotide sequence ID" value="NZ_JAPTMY010000015.1"/>
</dbReference>
<reference evidence="3" key="1">
    <citation type="submission" date="2022-10" db="EMBL/GenBank/DDBJ databases">
        <title>Genome sequence of Actinomyces israelii ATCC 10048.</title>
        <authorList>
            <person name="Watt R.M."/>
            <person name="Tong W.M."/>
        </authorList>
    </citation>
    <scope>NUCLEOTIDE SEQUENCE</scope>
    <source>
        <strain evidence="3">ATCC 10048</strain>
    </source>
</reference>
<feature type="compositionally biased region" description="Low complexity" evidence="1">
    <location>
        <begin position="317"/>
        <end position="343"/>
    </location>
</feature>
<protein>
    <submittedName>
        <fullName evidence="3">Serine/threonine protein phosphatase</fullName>
    </submittedName>
</protein>
<gene>
    <name evidence="3" type="ORF">OHJ16_08050</name>
</gene>
<feature type="region of interest" description="Disordered" evidence="1">
    <location>
        <begin position="1"/>
        <end position="23"/>
    </location>
</feature>
<evidence type="ECO:0000256" key="2">
    <source>
        <dbReference type="SAM" id="Phobius"/>
    </source>
</evidence>